<dbReference type="PANTHER" id="PTHR47508:SF2">
    <property type="entry name" value="TIR DOMAIN-CONTAINING PROTEIN"/>
    <property type="match status" value="1"/>
</dbReference>
<accession>A0A2G8L6U5</accession>
<evidence type="ECO:0000313" key="3">
    <source>
        <dbReference type="Proteomes" id="UP000230750"/>
    </source>
</evidence>
<feature type="region of interest" description="Disordered" evidence="1">
    <location>
        <begin position="196"/>
        <end position="218"/>
    </location>
</feature>
<evidence type="ECO:0000256" key="1">
    <source>
        <dbReference type="SAM" id="MobiDB-lite"/>
    </source>
</evidence>
<evidence type="ECO:0008006" key="4">
    <source>
        <dbReference type="Google" id="ProtNLM"/>
    </source>
</evidence>
<reference evidence="2 3" key="1">
    <citation type="journal article" date="2017" name="PLoS Biol.">
        <title>The sea cucumber genome provides insights into morphological evolution and visceral regeneration.</title>
        <authorList>
            <person name="Zhang X."/>
            <person name="Sun L."/>
            <person name="Yuan J."/>
            <person name="Sun Y."/>
            <person name="Gao Y."/>
            <person name="Zhang L."/>
            <person name="Li S."/>
            <person name="Dai H."/>
            <person name="Hamel J.F."/>
            <person name="Liu C."/>
            <person name="Yu Y."/>
            <person name="Liu S."/>
            <person name="Lin W."/>
            <person name="Guo K."/>
            <person name="Jin S."/>
            <person name="Xu P."/>
            <person name="Storey K.B."/>
            <person name="Huan P."/>
            <person name="Zhang T."/>
            <person name="Zhou Y."/>
            <person name="Zhang J."/>
            <person name="Lin C."/>
            <person name="Li X."/>
            <person name="Xing L."/>
            <person name="Huo D."/>
            <person name="Sun M."/>
            <person name="Wang L."/>
            <person name="Mercier A."/>
            <person name="Li F."/>
            <person name="Yang H."/>
            <person name="Xiang J."/>
        </authorList>
    </citation>
    <scope>NUCLEOTIDE SEQUENCE [LARGE SCALE GENOMIC DNA]</scope>
    <source>
        <strain evidence="2">Shaxun</strain>
        <tissue evidence="2">Muscle</tissue>
    </source>
</reference>
<comment type="caution">
    <text evidence="2">The sequence shown here is derived from an EMBL/GenBank/DDBJ whole genome shotgun (WGS) entry which is preliminary data.</text>
</comment>
<keyword evidence="3" id="KW-1185">Reference proteome</keyword>
<dbReference type="EMBL" id="MRZV01000193">
    <property type="protein sequence ID" value="PIK55976.1"/>
    <property type="molecule type" value="Genomic_DNA"/>
</dbReference>
<dbReference type="AlphaFoldDB" id="A0A2G8L6U5"/>
<proteinExistence type="predicted"/>
<dbReference type="Proteomes" id="UP000230750">
    <property type="component" value="Unassembled WGS sequence"/>
</dbReference>
<evidence type="ECO:0000313" key="2">
    <source>
        <dbReference type="EMBL" id="PIK55976.1"/>
    </source>
</evidence>
<organism evidence="2 3">
    <name type="scientific">Stichopus japonicus</name>
    <name type="common">Sea cucumber</name>
    <dbReference type="NCBI Taxonomy" id="307972"/>
    <lineage>
        <taxon>Eukaryota</taxon>
        <taxon>Metazoa</taxon>
        <taxon>Echinodermata</taxon>
        <taxon>Eleutherozoa</taxon>
        <taxon>Echinozoa</taxon>
        <taxon>Holothuroidea</taxon>
        <taxon>Aspidochirotacea</taxon>
        <taxon>Aspidochirotida</taxon>
        <taxon>Stichopodidae</taxon>
        <taxon>Apostichopus</taxon>
    </lineage>
</organism>
<dbReference type="PANTHER" id="PTHR47508">
    <property type="entry name" value="SAM DOMAIN-CONTAINING PROTEIN-RELATED"/>
    <property type="match status" value="1"/>
</dbReference>
<name>A0A2G8L6U5_STIJA</name>
<sequence>MSHEKLGQSRDEFLQLNGPHVASCKNIVVLLTEAAISSPFVFHEVLFADWLGKSVVCLMFKNTWSRLRPSLKAILGESMAIDFESKMYNESIDILEHQIKPLKKVPGVVLEQSYLNRMTEGLRPLRVLSSMSGSPWYGGSDFVESRVTSATSGMPRVKWPNQTSAGEPRHPCFADSSSTISQTQLGAAGAACGTVSTSPRSDVRCQRGPAGPPASQHEVVGDRGVLHHSQVPAVRRIV</sequence>
<dbReference type="OrthoDB" id="6078042at2759"/>
<gene>
    <name evidence="2" type="ORF">BSL78_07124</name>
</gene>
<dbReference type="STRING" id="307972.A0A2G8L6U5"/>
<protein>
    <recommendedName>
        <fullName evidence="4">TIR domain-containing protein</fullName>
    </recommendedName>
</protein>